<dbReference type="OrthoDB" id="3215466at2"/>
<dbReference type="InterPro" id="IPR029033">
    <property type="entry name" value="His_PPase_superfam"/>
</dbReference>
<proteinExistence type="predicted"/>
<dbReference type="InterPro" id="IPR013078">
    <property type="entry name" value="His_Pase_superF_clade-1"/>
</dbReference>
<evidence type="ECO:0000313" key="1">
    <source>
        <dbReference type="EMBL" id="SKC46818.1"/>
    </source>
</evidence>
<reference evidence="1 2" key="1">
    <citation type="submission" date="2017-02" db="EMBL/GenBank/DDBJ databases">
        <authorList>
            <person name="Peterson S.W."/>
        </authorList>
    </citation>
    <scope>NUCLEOTIDE SEQUENCE [LARGE SCALE GENOMIC DNA]</scope>
    <source>
        <strain evidence="1 2">DSM 21481</strain>
    </source>
</reference>
<keyword evidence="2" id="KW-1185">Reference proteome</keyword>
<gene>
    <name evidence="1" type="ORF">SAMN04324258_1069</name>
</gene>
<evidence type="ECO:0000313" key="2">
    <source>
        <dbReference type="Proteomes" id="UP000189777"/>
    </source>
</evidence>
<dbReference type="STRING" id="526729.SAMN04324258_1069"/>
<dbReference type="PANTHER" id="PTHR48100">
    <property type="entry name" value="BROAD-SPECIFICITY PHOSPHATASE YOR283W-RELATED"/>
    <property type="match status" value="1"/>
</dbReference>
<protein>
    <submittedName>
        <fullName evidence="1">Broad specificity phosphatase PhoE</fullName>
    </submittedName>
</protein>
<dbReference type="SMART" id="SM00855">
    <property type="entry name" value="PGAM"/>
    <property type="match status" value="1"/>
</dbReference>
<dbReference type="GO" id="GO:0016791">
    <property type="term" value="F:phosphatase activity"/>
    <property type="evidence" value="ECO:0007669"/>
    <property type="project" value="TreeGrafter"/>
</dbReference>
<sequence length="214" mass="23485">MATTTVHLVRHGEVHNPDGVLYGRIPGYRLSDRGQAMARRVAEHLSGKGRDVVAVVASPLQRAQETATPTAEAFDLTLATDHRLIEAGNHFEGTTIGKNPGQLANPKYWRYLWNPLSPSWGESYADQVTRMRAAVDDARRAYEGHEVVLVSHQLPVWVTRRSYEGGPLAHDPRRRQCALASMTSLRFDGEAFVGLHYTEPAADLLAGADPVPGA</sequence>
<dbReference type="GO" id="GO:0005737">
    <property type="term" value="C:cytoplasm"/>
    <property type="evidence" value="ECO:0007669"/>
    <property type="project" value="TreeGrafter"/>
</dbReference>
<dbReference type="RefSeq" id="WP_079572163.1">
    <property type="nucleotide sequence ID" value="NZ_FUZQ01000002.1"/>
</dbReference>
<name>A0A1T5J6D9_9MICO</name>
<dbReference type="Pfam" id="PF00300">
    <property type="entry name" value="His_Phos_1"/>
    <property type="match status" value="1"/>
</dbReference>
<organism evidence="1 2">
    <name type="scientific">Krasilnikoviella flava</name>
    <dbReference type="NCBI Taxonomy" id="526729"/>
    <lineage>
        <taxon>Bacteria</taxon>
        <taxon>Bacillati</taxon>
        <taxon>Actinomycetota</taxon>
        <taxon>Actinomycetes</taxon>
        <taxon>Micrococcales</taxon>
        <taxon>Promicromonosporaceae</taxon>
        <taxon>Krasilnikoviella</taxon>
    </lineage>
</organism>
<dbReference type="CDD" id="cd07067">
    <property type="entry name" value="HP_PGM_like"/>
    <property type="match status" value="1"/>
</dbReference>
<dbReference type="PANTHER" id="PTHR48100:SF51">
    <property type="entry name" value="PHOSPHOGLYCERATE MUTASE"/>
    <property type="match status" value="1"/>
</dbReference>
<dbReference type="SUPFAM" id="SSF53254">
    <property type="entry name" value="Phosphoglycerate mutase-like"/>
    <property type="match status" value="1"/>
</dbReference>
<dbReference type="EMBL" id="FUZQ01000002">
    <property type="protein sequence ID" value="SKC46818.1"/>
    <property type="molecule type" value="Genomic_DNA"/>
</dbReference>
<dbReference type="InterPro" id="IPR050275">
    <property type="entry name" value="PGM_Phosphatase"/>
</dbReference>
<accession>A0A1T5J6D9</accession>
<dbReference type="Gene3D" id="3.40.50.1240">
    <property type="entry name" value="Phosphoglycerate mutase-like"/>
    <property type="match status" value="1"/>
</dbReference>
<dbReference type="Proteomes" id="UP000189777">
    <property type="component" value="Unassembled WGS sequence"/>
</dbReference>
<dbReference type="AlphaFoldDB" id="A0A1T5J6D9"/>